<name>A0A4R0RC86_9APHY</name>
<keyword evidence="2" id="KW-0472">Membrane</keyword>
<organism evidence="3 4">
    <name type="scientific">Steccherinum ochraceum</name>
    <dbReference type="NCBI Taxonomy" id="92696"/>
    <lineage>
        <taxon>Eukaryota</taxon>
        <taxon>Fungi</taxon>
        <taxon>Dikarya</taxon>
        <taxon>Basidiomycota</taxon>
        <taxon>Agaricomycotina</taxon>
        <taxon>Agaricomycetes</taxon>
        <taxon>Polyporales</taxon>
        <taxon>Steccherinaceae</taxon>
        <taxon>Steccherinum</taxon>
    </lineage>
</organism>
<feature type="region of interest" description="Disordered" evidence="1">
    <location>
        <begin position="117"/>
        <end position="179"/>
    </location>
</feature>
<proteinExistence type="predicted"/>
<reference evidence="3 4" key="1">
    <citation type="submission" date="2018-11" db="EMBL/GenBank/DDBJ databases">
        <title>Genome assembly of Steccherinum ochraceum LE-BIN_3174, the white-rot fungus of the Steccherinaceae family (The Residual Polyporoid clade, Polyporales, Basidiomycota).</title>
        <authorList>
            <person name="Fedorova T.V."/>
            <person name="Glazunova O.A."/>
            <person name="Landesman E.O."/>
            <person name="Moiseenko K.V."/>
            <person name="Psurtseva N.V."/>
            <person name="Savinova O.S."/>
            <person name="Shakhova N.V."/>
            <person name="Tyazhelova T.V."/>
            <person name="Vasina D.V."/>
        </authorList>
    </citation>
    <scope>NUCLEOTIDE SEQUENCE [LARGE SCALE GENOMIC DNA]</scope>
    <source>
        <strain evidence="3 4">LE-BIN_3174</strain>
    </source>
</reference>
<accession>A0A4R0RC86</accession>
<dbReference type="Proteomes" id="UP000292702">
    <property type="component" value="Unassembled WGS sequence"/>
</dbReference>
<evidence type="ECO:0000313" key="4">
    <source>
        <dbReference type="Proteomes" id="UP000292702"/>
    </source>
</evidence>
<keyword evidence="2" id="KW-1133">Transmembrane helix</keyword>
<gene>
    <name evidence="3" type="ORF">EIP91_002448</name>
</gene>
<feature type="compositionally biased region" description="Low complexity" evidence="1">
    <location>
        <begin position="143"/>
        <end position="154"/>
    </location>
</feature>
<evidence type="ECO:0000313" key="3">
    <source>
        <dbReference type="EMBL" id="TCD65601.1"/>
    </source>
</evidence>
<keyword evidence="2" id="KW-0812">Transmembrane</keyword>
<evidence type="ECO:0000256" key="1">
    <source>
        <dbReference type="SAM" id="MobiDB-lite"/>
    </source>
</evidence>
<sequence length="335" mass="34678">MYRSAENSLACVEYTIPAAQGPSSIYPGPSQQAASKCSCSSVAFSLLSACAFCQGASLNSWSNFILNCSAEDITNPGYPNAIPTGVAIPAWSFAAVDADADKWDPVNAQNLAFTGAPDFSLSNPPPEDDGSASSTPLLTSSVNPSRTTNPASSTSPPPRATTNHLIPDSVQPTPTAFTHLTSGSTTALLSATSAATSTAVSAASSSDKRKTPVAAVVGGILGGLFGLLALCGAVVGYRYLRTPRALHAREGSISTNGSANSAYSQDEKYLEPPNSAGLILPSSPLSIYDPFRSTSRTSLALGTHEKDEDADMDNRFFNVPPPHAIPANFEFTHAV</sequence>
<dbReference type="EMBL" id="RWJN01000172">
    <property type="protein sequence ID" value="TCD65601.1"/>
    <property type="molecule type" value="Genomic_DNA"/>
</dbReference>
<dbReference type="AlphaFoldDB" id="A0A4R0RC86"/>
<protein>
    <submittedName>
        <fullName evidence="3">Uncharacterized protein</fullName>
    </submittedName>
</protein>
<feature type="transmembrane region" description="Helical" evidence="2">
    <location>
        <begin position="213"/>
        <end position="240"/>
    </location>
</feature>
<evidence type="ECO:0000256" key="2">
    <source>
        <dbReference type="SAM" id="Phobius"/>
    </source>
</evidence>
<dbReference type="STRING" id="92696.A0A4R0RC86"/>
<feature type="compositionally biased region" description="Polar residues" evidence="1">
    <location>
        <begin position="131"/>
        <end position="142"/>
    </location>
</feature>
<dbReference type="OrthoDB" id="2754894at2759"/>
<comment type="caution">
    <text evidence="3">The sequence shown here is derived from an EMBL/GenBank/DDBJ whole genome shotgun (WGS) entry which is preliminary data.</text>
</comment>
<keyword evidence="4" id="KW-1185">Reference proteome</keyword>